<organism evidence="1 2">
    <name type="scientific">Araneus ventricosus</name>
    <name type="common">Orbweaver spider</name>
    <name type="synonym">Epeira ventricosa</name>
    <dbReference type="NCBI Taxonomy" id="182803"/>
    <lineage>
        <taxon>Eukaryota</taxon>
        <taxon>Metazoa</taxon>
        <taxon>Ecdysozoa</taxon>
        <taxon>Arthropoda</taxon>
        <taxon>Chelicerata</taxon>
        <taxon>Arachnida</taxon>
        <taxon>Araneae</taxon>
        <taxon>Araneomorphae</taxon>
        <taxon>Entelegynae</taxon>
        <taxon>Araneoidea</taxon>
        <taxon>Araneidae</taxon>
        <taxon>Araneus</taxon>
    </lineage>
</organism>
<sequence>MYGSNTTAPLRTRYQVSNSTFMTHSSNKSSVGLRVERRHQLQSVCFQDVVLVDQTNENRLGLSLDCKVDAVALTNQTLHLFGQLKQHLLGKHFADDNDVQHEALL</sequence>
<comment type="caution">
    <text evidence="1">The sequence shown here is derived from an EMBL/GenBank/DDBJ whole genome shotgun (WGS) entry which is preliminary data.</text>
</comment>
<keyword evidence="2" id="KW-1185">Reference proteome</keyword>
<dbReference type="AlphaFoldDB" id="A0A4Y2CE63"/>
<accession>A0A4Y2CE63</accession>
<evidence type="ECO:0000313" key="2">
    <source>
        <dbReference type="Proteomes" id="UP000499080"/>
    </source>
</evidence>
<proteinExistence type="predicted"/>
<name>A0A4Y2CE63_ARAVE</name>
<reference evidence="1 2" key="1">
    <citation type="journal article" date="2019" name="Sci. Rep.">
        <title>Orb-weaving spider Araneus ventricosus genome elucidates the spidroin gene catalogue.</title>
        <authorList>
            <person name="Kono N."/>
            <person name="Nakamura H."/>
            <person name="Ohtoshi R."/>
            <person name="Moran D.A.P."/>
            <person name="Shinohara A."/>
            <person name="Yoshida Y."/>
            <person name="Fujiwara M."/>
            <person name="Mori M."/>
            <person name="Tomita M."/>
            <person name="Arakawa K."/>
        </authorList>
    </citation>
    <scope>NUCLEOTIDE SEQUENCE [LARGE SCALE GENOMIC DNA]</scope>
</reference>
<dbReference type="EMBL" id="BGPR01000182">
    <property type="protein sequence ID" value="GBM02633.1"/>
    <property type="molecule type" value="Genomic_DNA"/>
</dbReference>
<dbReference type="Proteomes" id="UP000499080">
    <property type="component" value="Unassembled WGS sequence"/>
</dbReference>
<gene>
    <name evidence="1" type="ORF">AVEN_258938_1</name>
</gene>
<protein>
    <submittedName>
        <fullName evidence="1">Uncharacterized protein</fullName>
    </submittedName>
</protein>
<evidence type="ECO:0000313" key="1">
    <source>
        <dbReference type="EMBL" id="GBM02633.1"/>
    </source>
</evidence>